<keyword evidence="8" id="KW-0418">Kinase</keyword>
<dbReference type="HAMAP" id="MF_00165">
    <property type="entry name" value="Thymidylate_kinase"/>
    <property type="match status" value="1"/>
</dbReference>
<dbReference type="NCBIfam" id="TIGR00041">
    <property type="entry name" value="DTMP_kinase"/>
    <property type="match status" value="1"/>
</dbReference>
<evidence type="ECO:0000256" key="9">
    <source>
        <dbReference type="ARBA" id="ARBA00022840"/>
    </source>
</evidence>
<protein>
    <recommendedName>
        <fullName evidence="4">Thymidylate kinase</fullName>
        <ecNumber evidence="3">2.7.4.9</ecNumber>
    </recommendedName>
</protein>
<dbReference type="EC" id="2.7.4.9" evidence="3"/>
<evidence type="ECO:0000256" key="7">
    <source>
        <dbReference type="ARBA" id="ARBA00022741"/>
    </source>
</evidence>
<dbReference type="Proteomes" id="UP000708208">
    <property type="component" value="Unassembled WGS sequence"/>
</dbReference>
<dbReference type="GO" id="GO:0004798">
    <property type="term" value="F:dTMP kinase activity"/>
    <property type="evidence" value="ECO:0007669"/>
    <property type="project" value="UniProtKB-EC"/>
</dbReference>
<evidence type="ECO:0000313" key="12">
    <source>
        <dbReference type="EMBL" id="CAG7725518.1"/>
    </source>
</evidence>
<dbReference type="InterPro" id="IPR018094">
    <property type="entry name" value="Thymidylate_kinase"/>
</dbReference>
<comment type="similarity">
    <text evidence="2">Belongs to the thymidylate kinase family.</text>
</comment>
<evidence type="ECO:0000256" key="1">
    <source>
        <dbReference type="ARBA" id="ARBA00004992"/>
    </source>
</evidence>
<dbReference type="Pfam" id="PF02223">
    <property type="entry name" value="Thymidylate_kin"/>
    <property type="match status" value="1"/>
</dbReference>
<dbReference type="EMBL" id="CAJVCH010123197">
    <property type="protein sequence ID" value="CAG7725518.1"/>
    <property type="molecule type" value="Genomic_DNA"/>
</dbReference>
<dbReference type="AlphaFoldDB" id="A0A8J2JUH5"/>
<comment type="caution">
    <text evidence="12">The sequence shown here is derived from an EMBL/GenBank/DDBJ whole genome shotgun (WGS) entry which is preliminary data.</text>
</comment>
<evidence type="ECO:0000256" key="5">
    <source>
        <dbReference type="ARBA" id="ARBA00022679"/>
    </source>
</evidence>
<dbReference type="PROSITE" id="PS01331">
    <property type="entry name" value="THYMIDYLATE_KINASE"/>
    <property type="match status" value="1"/>
</dbReference>
<keyword evidence="7" id="KW-0547">Nucleotide-binding</keyword>
<keyword evidence="5" id="KW-0808">Transferase</keyword>
<evidence type="ECO:0000313" key="13">
    <source>
        <dbReference type="Proteomes" id="UP000708208"/>
    </source>
</evidence>
<dbReference type="CDD" id="cd01672">
    <property type="entry name" value="TMPK"/>
    <property type="match status" value="1"/>
</dbReference>
<proteinExistence type="inferred from homology"/>
<evidence type="ECO:0000259" key="11">
    <source>
        <dbReference type="Pfam" id="PF02223"/>
    </source>
</evidence>
<dbReference type="PANTHER" id="PTHR10344">
    <property type="entry name" value="THYMIDYLATE KINASE"/>
    <property type="match status" value="1"/>
</dbReference>
<dbReference type="GO" id="GO:0005739">
    <property type="term" value="C:mitochondrion"/>
    <property type="evidence" value="ECO:0007669"/>
    <property type="project" value="TreeGrafter"/>
</dbReference>
<dbReference type="FunFam" id="3.40.50.300:FF:000679">
    <property type="entry name" value="Thymidylate kinase"/>
    <property type="match status" value="1"/>
</dbReference>
<evidence type="ECO:0000256" key="4">
    <source>
        <dbReference type="ARBA" id="ARBA00017144"/>
    </source>
</evidence>
<dbReference type="GO" id="GO:0005829">
    <property type="term" value="C:cytosol"/>
    <property type="evidence" value="ECO:0007669"/>
    <property type="project" value="TreeGrafter"/>
</dbReference>
<keyword evidence="6" id="KW-0545">Nucleotide biosynthesis</keyword>
<evidence type="ECO:0000256" key="3">
    <source>
        <dbReference type="ARBA" id="ARBA00012980"/>
    </source>
</evidence>
<dbReference type="PANTHER" id="PTHR10344:SF1">
    <property type="entry name" value="THYMIDYLATE KINASE"/>
    <property type="match status" value="1"/>
</dbReference>
<evidence type="ECO:0000256" key="8">
    <source>
        <dbReference type="ARBA" id="ARBA00022777"/>
    </source>
</evidence>
<feature type="domain" description="Thymidylate kinase-like" evidence="11">
    <location>
        <begin position="63"/>
        <end position="239"/>
    </location>
</feature>
<feature type="signal peptide" evidence="10">
    <location>
        <begin position="1"/>
        <end position="25"/>
    </location>
</feature>
<accession>A0A8J2JUH5</accession>
<dbReference type="InterPro" id="IPR018095">
    <property type="entry name" value="Thymidylate_kin_CS"/>
</dbReference>
<organism evidence="12 13">
    <name type="scientific">Allacma fusca</name>
    <dbReference type="NCBI Taxonomy" id="39272"/>
    <lineage>
        <taxon>Eukaryota</taxon>
        <taxon>Metazoa</taxon>
        <taxon>Ecdysozoa</taxon>
        <taxon>Arthropoda</taxon>
        <taxon>Hexapoda</taxon>
        <taxon>Collembola</taxon>
        <taxon>Symphypleona</taxon>
        <taxon>Sminthuridae</taxon>
        <taxon>Allacma</taxon>
    </lineage>
</organism>
<keyword evidence="13" id="KW-1185">Reference proteome</keyword>
<gene>
    <name evidence="12" type="ORF">AFUS01_LOCUS14473</name>
</gene>
<dbReference type="GO" id="GO:0006233">
    <property type="term" value="P:dTDP biosynthetic process"/>
    <property type="evidence" value="ECO:0007669"/>
    <property type="project" value="InterPro"/>
</dbReference>
<evidence type="ECO:0000256" key="10">
    <source>
        <dbReference type="SAM" id="SignalP"/>
    </source>
</evidence>
<dbReference type="GO" id="GO:0004550">
    <property type="term" value="F:nucleoside diphosphate kinase activity"/>
    <property type="evidence" value="ECO:0007669"/>
    <property type="project" value="TreeGrafter"/>
</dbReference>
<evidence type="ECO:0000256" key="6">
    <source>
        <dbReference type="ARBA" id="ARBA00022727"/>
    </source>
</evidence>
<name>A0A8J2JUH5_9HEXA</name>
<dbReference type="GO" id="GO:0006235">
    <property type="term" value="P:dTTP biosynthetic process"/>
    <property type="evidence" value="ECO:0007669"/>
    <property type="project" value="TreeGrafter"/>
</dbReference>
<evidence type="ECO:0000256" key="2">
    <source>
        <dbReference type="ARBA" id="ARBA00009776"/>
    </source>
</evidence>
<keyword evidence="10" id="KW-0732">Signal</keyword>
<comment type="pathway">
    <text evidence="1">Pyrimidine metabolism; dTTP biosynthesis.</text>
</comment>
<dbReference type="GO" id="GO:0005524">
    <property type="term" value="F:ATP binding"/>
    <property type="evidence" value="ECO:0007669"/>
    <property type="project" value="UniProtKB-KW"/>
</dbReference>
<dbReference type="GO" id="GO:0005634">
    <property type="term" value="C:nucleus"/>
    <property type="evidence" value="ECO:0007669"/>
    <property type="project" value="TreeGrafter"/>
</dbReference>
<sequence length="263" mass="30552">MEKDRTRNLLNKLKLLLASLAVLNIQRLSDNWTSIIIYYHNFQHSHFRSRKMVMTRRGALIVLEGCDKAGKSTQAKMMLDSVTKTGKGIRLMNFPDRTTTIGGIIDQYLRKQIELKDEAVHLLFSANRWELVPEIKATLARGESIVVDRYAYSGIAFSGAKGMDLEWCRAPDVGLPKPDAVIYLNLDKKIASQRGDYGQERYENIEFQEKVKDIFWKLKDDSYWHVIEASRPIEVVHQDCYKIVLETIQRKEHQPIELLWKKI</sequence>
<dbReference type="OrthoDB" id="425602at2759"/>
<dbReference type="GO" id="GO:0006227">
    <property type="term" value="P:dUDP biosynthetic process"/>
    <property type="evidence" value="ECO:0007669"/>
    <property type="project" value="TreeGrafter"/>
</dbReference>
<feature type="chain" id="PRO_5035192843" description="Thymidylate kinase" evidence="10">
    <location>
        <begin position="26"/>
        <end position="263"/>
    </location>
</feature>
<dbReference type="InterPro" id="IPR039430">
    <property type="entry name" value="Thymidylate_kin-like_dom"/>
</dbReference>
<reference evidence="12" key="1">
    <citation type="submission" date="2021-06" db="EMBL/GenBank/DDBJ databases">
        <authorList>
            <person name="Hodson N. C."/>
            <person name="Mongue J. A."/>
            <person name="Jaron S. K."/>
        </authorList>
    </citation>
    <scope>NUCLEOTIDE SEQUENCE</scope>
</reference>
<keyword evidence="9" id="KW-0067">ATP-binding</keyword>